<dbReference type="OrthoDB" id="153648at2759"/>
<keyword evidence="2 4" id="KW-0863">Zinc-finger</keyword>
<evidence type="ECO:0000313" key="7">
    <source>
        <dbReference type="EMBL" id="OWZ04902.1"/>
    </source>
</evidence>
<feature type="domain" description="FYVE-type" evidence="6">
    <location>
        <begin position="295"/>
        <end position="355"/>
    </location>
</feature>
<organism evidence="7 8">
    <name type="scientific">Phytophthora megakarya</name>
    <dbReference type="NCBI Taxonomy" id="4795"/>
    <lineage>
        <taxon>Eukaryota</taxon>
        <taxon>Sar</taxon>
        <taxon>Stramenopiles</taxon>
        <taxon>Oomycota</taxon>
        <taxon>Peronosporomycetes</taxon>
        <taxon>Peronosporales</taxon>
        <taxon>Peronosporaceae</taxon>
        <taxon>Phytophthora</taxon>
    </lineage>
</organism>
<dbReference type="InterPro" id="IPR011011">
    <property type="entry name" value="Znf_FYVE_PHD"/>
</dbReference>
<dbReference type="Gene3D" id="3.30.450.40">
    <property type="match status" value="1"/>
</dbReference>
<evidence type="ECO:0000313" key="8">
    <source>
        <dbReference type="Proteomes" id="UP000198211"/>
    </source>
</evidence>
<gene>
    <name evidence="7" type="ORF">PHMEG_00023116</name>
</gene>
<comment type="caution">
    <text evidence="7">The sequence shown here is derived from an EMBL/GenBank/DDBJ whole genome shotgun (WGS) entry which is preliminary data.</text>
</comment>
<feature type="compositionally biased region" description="Acidic residues" evidence="5">
    <location>
        <begin position="1"/>
        <end position="10"/>
    </location>
</feature>
<dbReference type="Pfam" id="PF01590">
    <property type="entry name" value="GAF"/>
    <property type="match status" value="1"/>
</dbReference>
<dbReference type="InterPro" id="IPR003018">
    <property type="entry name" value="GAF"/>
</dbReference>
<evidence type="ECO:0000256" key="2">
    <source>
        <dbReference type="ARBA" id="ARBA00022771"/>
    </source>
</evidence>
<feature type="region of interest" description="Disordered" evidence="5">
    <location>
        <begin position="233"/>
        <end position="255"/>
    </location>
</feature>
<evidence type="ECO:0000259" key="6">
    <source>
        <dbReference type="PROSITE" id="PS50178"/>
    </source>
</evidence>
<keyword evidence="8" id="KW-1185">Reference proteome</keyword>
<dbReference type="Proteomes" id="UP000198211">
    <property type="component" value="Unassembled WGS sequence"/>
</dbReference>
<dbReference type="STRING" id="4795.A0A225VHU1"/>
<dbReference type="AlphaFoldDB" id="A0A225VHU1"/>
<feature type="compositionally biased region" description="Polar residues" evidence="5">
    <location>
        <begin position="11"/>
        <end position="20"/>
    </location>
</feature>
<evidence type="ECO:0000256" key="3">
    <source>
        <dbReference type="ARBA" id="ARBA00022833"/>
    </source>
</evidence>
<keyword evidence="3" id="KW-0862">Zinc</keyword>
<protein>
    <recommendedName>
        <fullName evidence="6">FYVE-type domain-containing protein</fullName>
    </recommendedName>
</protein>
<proteinExistence type="predicted"/>
<dbReference type="PANTHER" id="PTHR43102">
    <property type="entry name" value="SLR1143 PROTEIN"/>
    <property type="match status" value="1"/>
</dbReference>
<reference evidence="8" key="1">
    <citation type="submission" date="2017-03" db="EMBL/GenBank/DDBJ databases">
        <title>Phytopthora megakarya and P. palmivora, two closely related causual agents of cacao black pod achieved similar genome size and gene model numbers by different mechanisms.</title>
        <authorList>
            <person name="Ali S."/>
            <person name="Shao J."/>
            <person name="Larry D.J."/>
            <person name="Kronmiller B."/>
            <person name="Shen D."/>
            <person name="Strem M.D."/>
            <person name="Melnick R.L."/>
            <person name="Guiltinan M.J."/>
            <person name="Tyler B.M."/>
            <person name="Meinhardt L.W."/>
            <person name="Bailey B.A."/>
        </authorList>
    </citation>
    <scope>NUCLEOTIDE SEQUENCE [LARGE SCALE GENOMIC DNA]</scope>
    <source>
        <strain evidence="8">zdho120</strain>
    </source>
</reference>
<dbReference type="SUPFAM" id="SSF55781">
    <property type="entry name" value="GAF domain-like"/>
    <property type="match status" value="1"/>
</dbReference>
<evidence type="ECO:0000256" key="1">
    <source>
        <dbReference type="ARBA" id="ARBA00022723"/>
    </source>
</evidence>
<dbReference type="InterPro" id="IPR013083">
    <property type="entry name" value="Znf_RING/FYVE/PHD"/>
</dbReference>
<dbReference type="InterPro" id="IPR029016">
    <property type="entry name" value="GAF-like_dom_sf"/>
</dbReference>
<feature type="region of interest" description="Disordered" evidence="5">
    <location>
        <begin position="1"/>
        <end position="20"/>
    </location>
</feature>
<dbReference type="InterPro" id="IPR017455">
    <property type="entry name" value="Znf_FYVE-rel"/>
</dbReference>
<feature type="compositionally biased region" description="Low complexity" evidence="5">
    <location>
        <begin position="238"/>
        <end position="252"/>
    </location>
</feature>
<accession>A0A225VHU1</accession>
<dbReference type="Gene3D" id="3.30.40.10">
    <property type="entry name" value="Zinc/RING finger domain, C3HC4 (zinc finger)"/>
    <property type="match status" value="1"/>
</dbReference>
<dbReference type="EMBL" id="NBNE01004717">
    <property type="protein sequence ID" value="OWZ04902.1"/>
    <property type="molecule type" value="Genomic_DNA"/>
</dbReference>
<dbReference type="SUPFAM" id="SSF57903">
    <property type="entry name" value="FYVE/PHD zinc finger"/>
    <property type="match status" value="1"/>
</dbReference>
<keyword evidence="1" id="KW-0479">Metal-binding</keyword>
<name>A0A225VHU1_9STRA</name>
<evidence type="ECO:0000256" key="4">
    <source>
        <dbReference type="PROSITE-ProRule" id="PRU00091"/>
    </source>
</evidence>
<dbReference type="CDD" id="cd00065">
    <property type="entry name" value="FYVE_like_SF"/>
    <property type="match status" value="1"/>
</dbReference>
<dbReference type="Pfam" id="PF01363">
    <property type="entry name" value="FYVE"/>
    <property type="match status" value="1"/>
</dbReference>
<sequence length="660" mass="73528">MSSVDTETDQDPLSNQSRVRLDSSQLLQMARDANDKVDFRRLTNRQASLRNWKWKTVANGFTAFSHGDGLESAQEVLATGEMKASLNELSYILSTTSDCDHDMVMRSLYKDYIHGAVVQVVDPSLGASSVSAVKSDMETKLTVKTSAFERSRLFKNHEQWCFLEYYEKMSSADAFTVTLASVPEKDLLAGKMKADRVDELPDLTAAYLIEKIPASNSVRVVFFAQAALGEEEPQFDQSSSNMSYSSDSSRGSQLARSKKRQKRLMRLASGASQLPDVVRRRRFGTQPLADCSAFEAKNSRCTCCAKSLRFLTRKKRCHICGYIICHQCWSIHSMETRDGRVSSVRACTRCVEFVNNGDYSRVDQRNRGRIEIIPDSTLADLPLPDPPGKALTNFLHDALQNSSGSKRKSVMSVIRHLMNQEKEDAEVRSECSSVTSSVRLTDDDAKKYTAALDKGVLHVKTLPVEECVVANAAGRNYPLNMAPDLETLSKPPMPKDEQERLSAIEKGGFSKITDTDELDLICELVAREMKCSTGLVTLIGEDEQHVLASNVPPFRQLHMPREASFCQHTIMNDTPLLVPNPESDVRFHNLPALKAHDLRFYLGFPLKDENNQVVGSVCCIDDTSREVTASQYSAMKKLAETASKVVQIKGKQARTSDPTV</sequence>
<dbReference type="InterPro" id="IPR000306">
    <property type="entry name" value="Znf_FYVE"/>
</dbReference>
<dbReference type="PANTHER" id="PTHR43102:SF2">
    <property type="entry name" value="GAF DOMAIN-CONTAINING PROTEIN"/>
    <property type="match status" value="1"/>
</dbReference>
<dbReference type="PROSITE" id="PS50178">
    <property type="entry name" value="ZF_FYVE"/>
    <property type="match status" value="1"/>
</dbReference>
<evidence type="ECO:0000256" key="5">
    <source>
        <dbReference type="SAM" id="MobiDB-lite"/>
    </source>
</evidence>
<dbReference type="GO" id="GO:0008270">
    <property type="term" value="F:zinc ion binding"/>
    <property type="evidence" value="ECO:0007669"/>
    <property type="project" value="UniProtKB-KW"/>
</dbReference>